<dbReference type="Pfam" id="PF02367">
    <property type="entry name" value="TsaE"/>
    <property type="match status" value="1"/>
</dbReference>
<evidence type="ECO:0000256" key="2">
    <source>
        <dbReference type="ARBA" id="ARBA00007599"/>
    </source>
</evidence>
<dbReference type="SUPFAM" id="SSF52540">
    <property type="entry name" value="P-loop containing nucleoside triphosphate hydrolases"/>
    <property type="match status" value="1"/>
</dbReference>
<dbReference type="Gene3D" id="3.40.50.300">
    <property type="entry name" value="P-loop containing nucleotide triphosphate hydrolases"/>
    <property type="match status" value="1"/>
</dbReference>
<evidence type="ECO:0000256" key="8">
    <source>
        <dbReference type="ARBA" id="ARBA00022840"/>
    </source>
</evidence>
<dbReference type="PANTHER" id="PTHR33540:SF2">
    <property type="entry name" value="TRNA THREONYLCARBAMOYLADENOSINE BIOSYNTHESIS PROTEIN TSAE"/>
    <property type="match status" value="1"/>
</dbReference>
<keyword evidence="8" id="KW-0067">ATP-binding</keyword>
<keyword evidence="7" id="KW-0547">Nucleotide-binding</keyword>
<evidence type="ECO:0000256" key="10">
    <source>
        <dbReference type="ARBA" id="ARBA00032441"/>
    </source>
</evidence>
<dbReference type="GO" id="GO:0016740">
    <property type="term" value="F:transferase activity"/>
    <property type="evidence" value="ECO:0007669"/>
    <property type="project" value="UniProtKB-KW"/>
</dbReference>
<dbReference type="NCBIfam" id="TIGR00150">
    <property type="entry name" value="T6A_YjeE"/>
    <property type="match status" value="1"/>
</dbReference>
<evidence type="ECO:0000256" key="1">
    <source>
        <dbReference type="ARBA" id="ARBA00004496"/>
    </source>
</evidence>
<dbReference type="RefSeq" id="WP_133430493.1">
    <property type="nucleotide sequence ID" value="NZ_BMCC01000004.1"/>
</dbReference>
<dbReference type="AlphaFoldDB" id="A0A4R6BIJ6"/>
<evidence type="ECO:0000256" key="5">
    <source>
        <dbReference type="ARBA" id="ARBA00022694"/>
    </source>
</evidence>
<keyword evidence="11" id="KW-0808">Transferase</keyword>
<evidence type="ECO:0000256" key="7">
    <source>
        <dbReference type="ARBA" id="ARBA00022741"/>
    </source>
</evidence>
<keyword evidence="5" id="KW-0819">tRNA processing</keyword>
<protein>
    <recommendedName>
        <fullName evidence="3">tRNA threonylcarbamoyladenosine biosynthesis protein TsaE</fullName>
    </recommendedName>
    <alternativeName>
        <fullName evidence="10">t(6)A37 threonylcarbamoyladenosine biosynthesis protein TsaE</fullName>
    </alternativeName>
</protein>
<keyword evidence="12" id="KW-1185">Reference proteome</keyword>
<evidence type="ECO:0000256" key="3">
    <source>
        <dbReference type="ARBA" id="ARBA00019010"/>
    </source>
</evidence>
<dbReference type="GO" id="GO:0046872">
    <property type="term" value="F:metal ion binding"/>
    <property type="evidence" value="ECO:0007669"/>
    <property type="project" value="UniProtKB-KW"/>
</dbReference>
<evidence type="ECO:0000313" key="11">
    <source>
        <dbReference type="EMBL" id="TDM01390.1"/>
    </source>
</evidence>
<dbReference type="FunFam" id="3.40.50.300:FF:000777">
    <property type="entry name" value="tRNA (N6-adenosine(37)-N6)-threonylcarbamoyltransferase complex ATPase TsaE"/>
    <property type="match status" value="1"/>
</dbReference>
<proteinExistence type="inferred from homology"/>
<evidence type="ECO:0000313" key="12">
    <source>
        <dbReference type="Proteomes" id="UP000295328"/>
    </source>
</evidence>
<evidence type="ECO:0000256" key="6">
    <source>
        <dbReference type="ARBA" id="ARBA00022723"/>
    </source>
</evidence>
<evidence type="ECO:0000256" key="4">
    <source>
        <dbReference type="ARBA" id="ARBA00022490"/>
    </source>
</evidence>
<dbReference type="GO" id="GO:0005524">
    <property type="term" value="F:ATP binding"/>
    <property type="evidence" value="ECO:0007669"/>
    <property type="project" value="UniProtKB-KW"/>
</dbReference>
<reference evidence="11 12" key="1">
    <citation type="submission" date="2019-01" db="EMBL/GenBank/DDBJ databases">
        <title>Draft genome sequences of the type strains of six Macrococcus species.</title>
        <authorList>
            <person name="Mazhar S."/>
            <person name="Altermann E."/>
            <person name="Hill C."/>
            <person name="Mcauliffe O."/>
        </authorList>
    </citation>
    <scope>NUCLEOTIDE SEQUENCE [LARGE SCALE GENOMIC DNA]</scope>
    <source>
        <strain evidence="11 12">CCM4809</strain>
    </source>
</reference>
<sequence length="147" mass="16789">MKITINALQEMEELAQKLAINAEPNDVILLKGDLGAGKTTFSQFFGKALGVERNINSPTFNIIKSYQGRLPFHHMDCYRLEEDGEDLGFDDYFYGEGVTLIEWPQMIEDFLPDTYLVIDISYVSPTSREVTLEANGIRYERVLEELV</sequence>
<keyword evidence="9" id="KW-0460">Magnesium</keyword>
<dbReference type="InterPro" id="IPR027417">
    <property type="entry name" value="P-loop_NTPase"/>
</dbReference>
<dbReference type="Proteomes" id="UP000295328">
    <property type="component" value="Unassembled WGS sequence"/>
</dbReference>
<evidence type="ECO:0000256" key="9">
    <source>
        <dbReference type="ARBA" id="ARBA00022842"/>
    </source>
</evidence>
<name>A0A4R6BIJ6_9STAP</name>
<dbReference type="PANTHER" id="PTHR33540">
    <property type="entry name" value="TRNA THREONYLCARBAMOYLADENOSINE BIOSYNTHESIS PROTEIN TSAE"/>
    <property type="match status" value="1"/>
</dbReference>
<gene>
    <name evidence="11" type="primary">tsaE</name>
    <name evidence="11" type="ORF">ERX37_09780</name>
</gene>
<comment type="subcellular location">
    <subcellularLocation>
        <location evidence="1">Cytoplasm</location>
    </subcellularLocation>
</comment>
<dbReference type="GO" id="GO:0002949">
    <property type="term" value="P:tRNA threonylcarbamoyladenosine modification"/>
    <property type="evidence" value="ECO:0007669"/>
    <property type="project" value="InterPro"/>
</dbReference>
<organism evidence="11 12">
    <name type="scientific">Macrococcus hajekii</name>
    <dbReference type="NCBI Taxonomy" id="198482"/>
    <lineage>
        <taxon>Bacteria</taxon>
        <taxon>Bacillati</taxon>
        <taxon>Bacillota</taxon>
        <taxon>Bacilli</taxon>
        <taxon>Bacillales</taxon>
        <taxon>Staphylococcaceae</taxon>
        <taxon>Macrococcus</taxon>
    </lineage>
</organism>
<accession>A0A4R6BIJ6</accession>
<comment type="similarity">
    <text evidence="2">Belongs to the TsaE family.</text>
</comment>
<dbReference type="GO" id="GO:0005737">
    <property type="term" value="C:cytoplasm"/>
    <property type="evidence" value="ECO:0007669"/>
    <property type="project" value="UniProtKB-SubCell"/>
</dbReference>
<comment type="caution">
    <text evidence="11">The sequence shown here is derived from an EMBL/GenBank/DDBJ whole genome shotgun (WGS) entry which is preliminary data.</text>
</comment>
<dbReference type="InterPro" id="IPR003442">
    <property type="entry name" value="T6A_TsaE"/>
</dbReference>
<dbReference type="EMBL" id="SCWE01000004">
    <property type="protein sequence ID" value="TDM01390.1"/>
    <property type="molecule type" value="Genomic_DNA"/>
</dbReference>
<keyword evidence="6" id="KW-0479">Metal-binding</keyword>
<dbReference type="OrthoDB" id="9815896at2"/>
<keyword evidence="4" id="KW-0963">Cytoplasm</keyword>